<protein>
    <submittedName>
        <fullName evidence="1">Beta-lactamase-like protein</fullName>
    </submittedName>
</protein>
<reference evidence="1 2" key="1">
    <citation type="submission" date="2016-07" db="EMBL/GenBank/DDBJ databases">
        <title>Pervasive Adenine N6-methylation of Active Genes in Fungi.</title>
        <authorList>
            <consortium name="DOE Joint Genome Institute"/>
            <person name="Mondo S.J."/>
            <person name="Dannebaum R.O."/>
            <person name="Kuo R.C."/>
            <person name="Labutti K."/>
            <person name="Haridas S."/>
            <person name="Kuo A."/>
            <person name="Salamov A."/>
            <person name="Ahrendt S.R."/>
            <person name="Lipzen A."/>
            <person name="Sullivan W."/>
            <person name="Andreopoulos W.B."/>
            <person name="Clum A."/>
            <person name="Lindquist E."/>
            <person name="Daum C."/>
            <person name="Ramamoorthy G.K."/>
            <person name="Gryganskyi A."/>
            <person name="Culley D."/>
            <person name="Magnuson J.K."/>
            <person name="James T.Y."/>
            <person name="O'Malley M.A."/>
            <person name="Stajich J.E."/>
            <person name="Spatafora J.W."/>
            <person name="Visel A."/>
            <person name="Grigoriev I.V."/>
        </authorList>
    </citation>
    <scope>NUCLEOTIDE SEQUENCE [LARGE SCALE GENOMIC DNA]</scope>
    <source>
        <strain evidence="1 2">CBS 129021</strain>
    </source>
</reference>
<evidence type="ECO:0000313" key="2">
    <source>
        <dbReference type="Proteomes" id="UP000193689"/>
    </source>
</evidence>
<dbReference type="SUPFAM" id="SSF56281">
    <property type="entry name" value="Metallo-hydrolase/oxidoreductase"/>
    <property type="match status" value="1"/>
</dbReference>
<dbReference type="RefSeq" id="XP_040718259.1">
    <property type="nucleotide sequence ID" value="XM_040859852.1"/>
</dbReference>
<dbReference type="InParanoid" id="A0A1Y2E9U6"/>
<dbReference type="Pfam" id="PF14234">
    <property type="entry name" value="DUF4336"/>
    <property type="match status" value="1"/>
</dbReference>
<proteinExistence type="predicted"/>
<dbReference type="InterPro" id="IPR036866">
    <property type="entry name" value="RibonucZ/Hydroxyglut_hydro"/>
</dbReference>
<comment type="caution">
    <text evidence="1">The sequence shown here is derived from an EMBL/GenBank/DDBJ whole genome shotgun (WGS) entry which is preliminary data.</text>
</comment>
<keyword evidence="2" id="KW-1185">Reference proteome</keyword>
<dbReference type="InterPro" id="IPR025638">
    <property type="entry name" value="DUF4336"/>
</dbReference>
<dbReference type="EMBL" id="MCFJ01000004">
    <property type="protein sequence ID" value="ORY67635.1"/>
    <property type="molecule type" value="Genomic_DNA"/>
</dbReference>
<dbReference type="OrthoDB" id="421671at2759"/>
<dbReference type="Gene3D" id="3.60.15.10">
    <property type="entry name" value="Ribonuclease Z/Hydroxyacylglutathione hydrolase-like"/>
    <property type="match status" value="1"/>
</dbReference>
<name>A0A1Y2E9U6_9PEZI</name>
<evidence type="ECO:0000313" key="1">
    <source>
        <dbReference type="EMBL" id="ORY67635.1"/>
    </source>
</evidence>
<accession>A0A1Y2E9U6</accession>
<dbReference type="PANTHER" id="PTHR33835">
    <property type="entry name" value="YALI0C07656P"/>
    <property type="match status" value="1"/>
</dbReference>
<dbReference type="GeneID" id="63776064"/>
<dbReference type="Proteomes" id="UP000193689">
    <property type="component" value="Unassembled WGS sequence"/>
</dbReference>
<dbReference type="AlphaFoldDB" id="A0A1Y2E9U6"/>
<dbReference type="PANTHER" id="PTHR33835:SF1">
    <property type="entry name" value="METALLO-BETA-LACTAMASE DOMAIN-CONTAINING PROTEIN"/>
    <property type="match status" value="1"/>
</dbReference>
<sequence length="364" mass="40895">MKIHQRPSPIRSSFIDVVATRIGYPHLQAPPNVIQRPQFISTNCFRYYTVGHQAQSSKPGATFTKSRNILIPSLVLASSLPIGLYLHQSANMSSKLIPSNPSDVMVIRNITQNVVTFSVPFSRFGILQVGGRGTVVRLTSGNLAVISPVAMTPEVKAKLAELAGTVAYIIAPDFEHHIFISEWAKEYPGAKIIGPEGLPEKRAKANDEKIGKEPFTFVYDPTKKQFNDIDTDFAANFEVEYVDSHPNKEIVLFFKPEKILIQADLMFNLPAIEQYSRVPEAAKNNGIANRLWNSIQTTNGEAKGTKRLIWYGLSAKNREGWNESMRRIDAWDFNTIIPCHGETMEGNGKELFRKIFEWHLQGHK</sequence>
<gene>
    <name evidence="1" type="ORF">BCR38DRAFT_427774</name>
</gene>
<organism evidence="1 2">
    <name type="scientific">Pseudomassariella vexata</name>
    <dbReference type="NCBI Taxonomy" id="1141098"/>
    <lineage>
        <taxon>Eukaryota</taxon>
        <taxon>Fungi</taxon>
        <taxon>Dikarya</taxon>
        <taxon>Ascomycota</taxon>
        <taxon>Pezizomycotina</taxon>
        <taxon>Sordariomycetes</taxon>
        <taxon>Xylariomycetidae</taxon>
        <taxon>Amphisphaeriales</taxon>
        <taxon>Pseudomassariaceae</taxon>
        <taxon>Pseudomassariella</taxon>
    </lineage>
</organism>